<comment type="caution">
    <text evidence="4">The sequence shown here is derived from an EMBL/GenBank/DDBJ whole genome shotgun (WGS) entry which is preliminary data.</text>
</comment>
<sequence>MNWILEPVEGASPADALQTTSVGGWIVALGLGVLLAGSGAVAWQRRTEETTSPPSPDHDVPDEPMALTDEERVLRLLDSNGGRMRQTAIVETTGWSKSKTSMLLSEMESEGSISKLRVGRENLISRPGSEPEAMRSPLETGT</sequence>
<dbReference type="Proteomes" id="UP001596312">
    <property type="component" value="Unassembled WGS sequence"/>
</dbReference>
<reference evidence="4 5" key="1">
    <citation type="journal article" date="2019" name="Int. J. Syst. Evol. Microbiol.">
        <title>The Global Catalogue of Microorganisms (GCM) 10K type strain sequencing project: providing services to taxonomists for standard genome sequencing and annotation.</title>
        <authorList>
            <consortium name="The Broad Institute Genomics Platform"/>
            <consortium name="The Broad Institute Genome Sequencing Center for Infectious Disease"/>
            <person name="Wu L."/>
            <person name="Ma J."/>
        </authorList>
    </citation>
    <scope>NUCLEOTIDE SEQUENCE [LARGE SCALE GENOMIC DNA]</scope>
    <source>
        <strain evidence="4 5">CGMCC 1.3240</strain>
    </source>
</reference>
<evidence type="ECO:0000256" key="2">
    <source>
        <dbReference type="SAM" id="Phobius"/>
    </source>
</evidence>
<dbReference type="Gene3D" id="1.10.10.10">
    <property type="entry name" value="Winged helix-like DNA-binding domain superfamily/Winged helix DNA-binding domain"/>
    <property type="match status" value="1"/>
</dbReference>
<feature type="region of interest" description="Disordered" evidence="1">
    <location>
        <begin position="42"/>
        <end position="65"/>
    </location>
</feature>
<evidence type="ECO:0000313" key="4">
    <source>
        <dbReference type="EMBL" id="MFC6904385.1"/>
    </source>
</evidence>
<proteinExistence type="predicted"/>
<evidence type="ECO:0000313" key="5">
    <source>
        <dbReference type="Proteomes" id="UP001596312"/>
    </source>
</evidence>
<protein>
    <submittedName>
        <fullName evidence="4">Helix-turn-helix transcriptional regulator</fullName>
    </submittedName>
</protein>
<keyword evidence="2" id="KW-0472">Membrane</keyword>
<evidence type="ECO:0000256" key="1">
    <source>
        <dbReference type="SAM" id="MobiDB-lite"/>
    </source>
</evidence>
<feature type="domain" description="DUF7343" evidence="3">
    <location>
        <begin position="67"/>
        <end position="127"/>
    </location>
</feature>
<feature type="transmembrane region" description="Helical" evidence="2">
    <location>
        <begin position="22"/>
        <end position="43"/>
    </location>
</feature>
<dbReference type="SUPFAM" id="SSF46785">
    <property type="entry name" value="Winged helix' DNA-binding domain"/>
    <property type="match status" value="1"/>
</dbReference>
<feature type="region of interest" description="Disordered" evidence="1">
    <location>
        <begin position="106"/>
        <end position="142"/>
    </location>
</feature>
<dbReference type="InterPro" id="IPR055767">
    <property type="entry name" value="DUF7343"/>
</dbReference>
<name>A0ABD5UZ01_9EURY</name>
<organism evidence="4 5">
    <name type="scientific">Halalkalicoccus tibetensis</name>
    <dbReference type="NCBI Taxonomy" id="175632"/>
    <lineage>
        <taxon>Archaea</taxon>
        <taxon>Methanobacteriati</taxon>
        <taxon>Methanobacteriota</taxon>
        <taxon>Stenosarchaea group</taxon>
        <taxon>Halobacteria</taxon>
        <taxon>Halobacteriales</taxon>
        <taxon>Halococcaceae</taxon>
        <taxon>Halalkalicoccus</taxon>
    </lineage>
</organism>
<keyword evidence="5" id="KW-1185">Reference proteome</keyword>
<dbReference type="Pfam" id="PF24034">
    <property type="entry name" value="DUF7343"/>
    <property type="match status" value="1"/>
</dbReference>
<dbReference type="InterPro" id="IPR036388">
    <property type="entry name" value="WH-like_DNA-bd_sf"/>
</dbReference>
<dbReference type="AlphaFoldDB" id="A0ABD5UZ01"/>
<dbReference type="EMBL" id="JBHSXQ010000001">
    <property type="protein sequence ID" value="MFC6904385.1"/>
    <property type="molecule type" value="Genomic_DNA"/>
</dbReference>
<keyword evidence="2" id="KW-1133">Transmembrane helix</keyword>
<dbReference type="InterPro" id="IPR036390">
    <property type="entry name" value="WH_DNA-bd_sf"/>
</dbReference>
<keyword evidence="2" id="KW-0812">Transmembrane</keyword>
<accession>A0ABD5UZ01</accession>
<evidence type="ECO:0000259" key="3">
    <source>
        <dbReference type="Pfam" id="PF24034"/>
    </source>
</evidence>
<dbReference type="RefSeq" id="WP_390220408.1">
    <property type="nucleotide sequence ID" value="NZ_JBBMXV010000001.1"/>
</dbReference>
<gene>
    <name evidence="4" type="ORF">ACFQGH_04145</name>
</gene>